<dbReference type="PROSITE" id="PS51198">
    <property type="entry name" value="UVRD_HELICASE_ATP_BIND"/>
    <property type="match status" value="1"/>
</dbReference>
<evidence type="ECO:0000256" key="12">
    <source>
        <dbReference type="SAM" id="MobiDB-lite"/>
    </source>
</evidence>
<dbReference type="InterPro" id="IPR013986">
    <property type="entry name" value="DExx_box_DNA_helicase_dom_sf"/>
</dbReference>
<evidence type="ECO:0000256" key="9">
    <source>
        <dbReference type="ARBA" id="ARBA00048988"/>
    </source>
</evidence>
<dbReference type="GO" id="GO:0000725">
    <property type="term" value="P:recombinational repair"/>
    <property type="evidence" value="ECO:0007669"/>
    <property type="project" value="TreeGrafter"/>
</dbReference>
<dbReference type="EMBL" id="WKKV01000008">
    <property type="protein sequence ID" value="MSE03508.1"/>
    <property type="molecule type" value="Genomic_DNA"/>
</dbReference>
<keyword evidence="7" id="KW-0413">Isomerase</keyword>
<protein>
    <recommendedName>
        <fullName evidence="11">ATP-dependent DNA helicase</fullName>
        <ecNumber evidence="11">5.6.2.4</ecNumber>
    </recommendedName>
</protein>
<comment type="catalytic activity">
    <reaction evidence="9 11">
        <text>ATP + H2O = ADP + phosphate + H(+)</text>
        <dbReference type="Rhea" id="RHEA:13065"/>
        <dbReference type="ChEBI" id="CHEBI:15377"/>
        <dbReference type="ChEBI" id="CHEBI:15378"/>
        <dbReference type="ChEBI" id="CHEBI:30616"/>
        <dbReference type="ChEBI" id="CHEBI:43474"/>
        <dbReference type="ChEBI" id="CHEBI:456216"/>
        <dbReference type="EC" id="5.6.2.4"/>
    </reaction>
</comment>
<dbReference type="Gene3D" id="3.40.50.300">
    <property type="entry name" value="P-loop containing nucleotide triphosphate hydrolases"/>
    <property type="match status" value="2"/>
</dbReference>
<keyword evidence="4 10" id="KW-0347">Helicase</keyword>
<dbReference type="GO" id="GO:0016887">
    <property type="term" value="F:ATP hydrolysis activity"/>
    <property type="evidence" value="ECO:0007669"/>
    <property type="project" value="RHEA"/>
</dbReference>
<comment type="caution">
    <text evidence="15">The sequence shown here is derived from an EMBL/GenBank/DDBJ whole genome shotgun (WGS) entry which is preliminary data.</text>
</comment>
<dbReference type="GO" id="GO:0005829">
    <property type="term" value="C:cytosol"/>
    <property type="evidence" value="ECO:0007669"/>
    <property type="project" value="TreeGrafter"/>
</dbReference>
<evidence type="ECO:0000256" key="5">
    <source>
        <dbReference type="ARBA" id="ARBA00022840"/>
    </source>
</evidence>
<evidence type="ECO:0000256" key="2">
    <source>
        <dbReference type="ARBA" id="ARBA00022741"/>
    </source>
</evidence>
<evidence type="ECO:0000256" key="6">
    <source>
        <dbReference type="ARBA" id="ARBA00023125"/>
    </source>
</evidence>
<evidence type="ECO:0000256" key="1">
    <source>
        <dbReference type="ARBA" id="ARBA00009922"/>
    </source>
</evidence>
<dbReference type="SUPFAM" id="SSF52540">
    <property type="entry name" value="P-loop containing nucleoside triphosphate hydrolases"/>
    <property type="match status" value="1"/>
</dbReference>
<evidence type="ECO:0000256" key="4">
    <source>
        <dbReference type="ARBA" id="ARBA00022806"/>
    </source>
</evidence>
<dbReference type="Gene3D" id="1.10.10.160">
    <property type="match status" value="1"/>
</dbReference>
<proteinExistence type="inferred from homology"/>
<dbReference type="FunFam" id="1.10.486.10:FF:000003">
    <property type="entry name" value="ATP-dependent DNA helicase"/>
    <property type="match status" value="1"/>
</dbReference>
<reference evidence="15" key="1">
    <citation type="submission" date="2019-11" db="EMBL/GenBank/DDBJ databases">
        <title>Draft Genome Sequence of Plant Growth-Promoting Rhizosphere-Associated Bacteria.</title>
        <authorList>
            <person name="Vasilyev I.Y."/>
            <person name="Radchenko V."/>
            <person name="Ilnitskaya E.V."/>
        </authorList>
    </citation>
    <scope>NUCLEOTIDE SEQUENCE</scope>
    <source>
        <strain evidence="15">VRA_517_n</strain>
    </source>
</reference>
<dbReference type="Pfam" id="PF00580">
    <property type="entry name" value="UvrD-helicase"/>
    <property type="match status" value="1"/>
</dbReference>
<dbReference type="InterPro" id="IPR000212">
    <property type="entry name" value="DNA_helicase_UvrD/REP"/>
</dbReference>
<dbReference type="GO" id="GO:0009314">
    <property type="term" value="P:response to radiation"/>
    <property type="evidence" value="ECO:0007669"/>
    <property type="project" value="UniProtKB-ARBA"/>
</dbReference>
<feature type="binding site" evidence="10">
    <location>
        <begin position="31"/>
        <end position="38"/>
    </location>
    <ligand>
        <name>ATP</name>
        <dbReference type="ChEBI" id="CHEBI:30616"/>
    </ligand>
</feature>
<dbReference type="GO" id="GO:0043138">
    <property type="term" value="F:3'-5' DNA helicase activity"/>
    <property type="evidence" value="ECO:0007669"/>
    <property type="project" value="UniProtKB-EC"/>
</dbReference>
<evidence type="ECO:0000256" key="11">
    <source>
        <dbReference type="RuleBase" id="RU364053"/>
    </source>
</evidence>
<comment type="similarity">
    <text evidence="1 11">Belongs to the helicase family. UvrD subfamily.</text>
</comment>
<evidence type="ECO:0000256" key="3">
    <source>
        <dbReference type="ARBA" id="ARBA00022801"/>
    </source>
</evidence>
<name>A0A6A8LI07_BACVE</name>
<dbReference type="GO" id="GO:0033202">
    <property type="term" value="C:DNA helicase complex"/>
    <property type="evidence" value="ECO:0007669"/>
    <property type="project" value="TreeGrafter"/>
</dbReference>
<dbReference type="GO" id="GO:0006260">
    <property type="term" value="P:DNA replication"/>
    <property type="evidence" value="ECO:0007669"/>
    <property type="project" value="InterPro"/>
</dbReference>
<dbReference type="Pfam" id="PF21196">
    <property type="entry name" value="PcrA_UvrD_tudor"/>
    <property type="match status" value="1"/>
</dbReference>
<keyword evidence="5 10" id="KW-0067">ATP-binding</keyword>
<organism evidence="15">
    <name type="scientific">Bacillus velezensis</name>
    <dbReference type="NCBI Taxonomy" id="492670"/>
    <lineage>
        <taxon>Bacteria</taxon>
        <taxon>Bacillati</taxon>
        <taxon>Bacillota</taxon>
        <taxon>Bacilli</taxon>
        <taxon>Bacillales</taxon>
        <taxon>Bacillaceae</taxon>
        <taxon>Bacillus</taxon>
        <taxon>Bacillus amyloliquefaciens group</taxon>
    </lineage>
</organism>
<feature type="domain" description="UvrD-like helicase C-terminal" evidence="14">
    <location>
        <begin position="290"/>
        <end position="570"/>
    </location>
</feature>
<dbReference type="GO" id="GO:0005524">
    <property type="term" value="F:ATP binding"/>
    <property type="evidence" value="ECO:0007669"/>
    <property type="project" value="UniProtKB-UniRule"/>
</dbReference>
<dbReference type="FunFam" id="1.10.10.160:FF:000001">
    <property type="entry name" value="ATP-dependent DNA helicase"/>
    <property type="match status" value="1"/>
</dbReference>
<dbReference type="Gene3D" id="1.10.486.10">
    <property type="entry name" value="PCRA, domain 4"/>
    <property type="match status" value="1"/>
</dbReference>
<dbReference type="CDD" id="cd18807">
    <property type="entry name" value="SF1_C_UvrD"/>
    <property type="match status" value="1"/>
</dbReference>
<dbReference type="RefSeq" id="WP_015388585.1">
    <property type="nucleotide sequence ID" value="NZ_CP010556.1"/>
</dbReference>
<dbReference type="GO" id="GO:0003677">
    <property type="term" value="F:DNA binding"/>
    <property type="evidence" value="ECO:0007669"/>
    <property type="project" value="UniProtKB-KW"/>
</dbReference>
<evidence type="ECO:0000256" key="10">
    <source>
        <dbReference type="PROSITE-ProRule" id="PRU00560"/>
    </source>
</evidence>
<feature type="region of interest" description="Disordered" evidence="12">
    <location>
        <begin position="656"/>
        <end position="678"/>
    </location>
</feature>
<dbReference type="InterPro" id="IPR027417">
    <property type="entry name" value="P-loop_NTPase"/>
</dbReference>
<comment type="catalytic activity">
    <reaction evidence="8">
        <text>Couples ATP hydrolysis with the unwinding of duplex DNA by translocating in the 3'-5' direction.</text>
        <dbReference type="EC" id="5.6.2.4"/>
    </reaction>
</comment>
<dbReference type="NCBIfam" id="TIGR01073">
    <property type="entry name" value="pcrA"/>
    <property type="match status" value="1"/>
</dbReference>
<keyword evidence="6 11" id="KW-0238">DNA-binding</keyword>
<dbReference type="InterPro" id="IPR014016">
    <property type="entry name" value="UvrD-like_ATP-bd"/>
</dbReference>
<keyword evidence="3 10" id="KW-0378">Hydrolase</keyword>
<feature type="domain" description="UvrD-like helicase ATP-binding" evidence="13">
    <location>
        <begin position="10"/>
        <end position="289"/>
    </location>
</feature>
<dbReference type="PANTHER" id="PTHR11070:SF2">
    <property type="entry name" value="ATP-DEPENDENT DNA HELICASE SRS2"/>
    <property type="match status" value="1"/>
</dbReference>
<accession>A0A6A8LI07</accession>
<dbReference type="PANTHER" id="PTHR11070">
    <property type="entry name" value="UVRD / RECB / PCRA DNA HELICASE FAMILY MEMBER"/>
    <property type="match status" value="1"/>
</dbReference>
<dbReference type="InterPro" id="IPR014017">
    <property type="entry name" value="DNA_helicase_UvrD-like_C"/>
</dbReference>
<evidence type="ECO:0000256" key="7">
    <source>
        <dbReference type="ARBA" id="ARBA00023235"/>
    </source>
</evidence>
<dbReference type="InterPro" id="IPR005751">
    <property type="entry name" value="ATP-dep_DNA_helicase_PcrA"/>
</dbReference>
<dbReference type="CDD" id="cd17932">
    <property type="entry name" value="DEXQc_UvrD"/>
    <property type="match status" value="1"/>
</dbReference>
<evidence type="ECO:0000256" key="8">
    <source>
        <dbReference type="ARBA" id="ARBA00034617"/>
    </source>
</evidence>
<evidence type="ECO:0000313" key="15">
    <source>
        <dbReference type="EMBL" id="MSE03508.1"/>
    </source>
</evidence>
<sequence>MNYISNQLLSGLNPVQQEAVKTTDGPLLLMAGAGSGKTRVLTHRIAYLMAEKHVAPWNILAITFTNKAAREMKERVESILGPGADEIWISTFHSMCVRILRRDIDRIGINRNFSILDTADQLSVIKGILKERNIDPKKFDPRSILGSISSAKNELIEPEEFAKTAGGYYDQVTSDVYTDYQKKLLKNQSLDFDDLIMTTIKLFERVPEVLEFYQRKFQYIHVDEYQDTNRAQYLLVKQLAARLENICVVGDSDQSIYRWRGADIANILSFEKDYPSANVILLEQNYRSTKRILQAANEVIKNNSNRKPKNLWTENDEGIKLSYYSGDNEFGEGQFVAGKIYELHSSGRRKLSDIAILYRTNAQSRVIEETLLKSGLNYNIVGGTKFYDRKEIKDILAYLRLVSNPDDDISFTRIVNVPKRGVGATSLEKIASYAAMNGMSMFQAIKQVDFIGVSAKAANALDGFGAMIENLTNMQDYLSITELTEEILEKTEYREMLKAEKSIEAQSRLENIDEFLSVTKNFEQKSEDKSLVAFLTDLALIADIDQLDQKEEEAGGKDAVTLMTLHAAKGLEFPVVFLMGMEEGVFPHSRSLMEEAEMEEERRLAYVGITRAEEELYLTNAKMRTLFGRTNMNPESRFIREIPGDLLENLNEKKTPRMQPGRKVQPKRGPVSRPVSYANKTGGDSLSWAVGDKAGHKKWGTGTVVSVKGEGESTELDIAFPSPVGVKRLLAAFAPIEKQ</sequence>
<keyword evidence="2 10" id="KW-0547">Nucleotide-binding</keyword>
<evidence type="ECO:0000259" key="13">
    <source>
        <dbReference type="PROSITE" id="PS51198"/>
    </source>
</evidence>
<evidence type="ECO:0000259" key="14">
    <source>
        <dbReference type="PROSITE" id="PS51217"/>
    </source>
</evidence>
<dbReference type="EC" id="5.6.2.4" evidence="11"/>
<dbReference type="PROSITE" id="PS51217">
    <property type="entry name" value="UVRD_HELICASE_CTER"/>
    <property type="match status" value="1"/>
</dbReference>
<dbReference type="AlphaFoldDB" id="A0A6A8LI07"/>
<gene>
    <name evidence="15" type="primary">pcrA</name>
    <name evidence="15" type="ORF">GKC39_15755</name>
</gene>
<dbReference type="Pfam" id="PF13361">
    <property type="entry name" value="UvrD_C"/>
    <property type="match status" value="1"/>
</dbReference>